<evidence type="ECO:0000313" key="10">
    <source>
        <dbReference type="EMBL" id="XDK26199.1"/>
    </source>
</evidence>
<protein>
    <submittedName>
        <fullName evidence="10">Cytochrome c peroxidase</fullName>
        <ecNumber evidence="10">1.11.1.5</ecNumber>
    </submittedName>
</protein>
<dbReference type="KEGG" id="vih:AB0763_06060"/>
<dbReference type="Gene3D" id="1.10.760.10">
    <property type="entry name" value="Cytochrome c-like domain"/>
    <property type="match status" value="2"/>
</dbReference>
<keyword evidence="5 10" id="KW-0560">Oxidoreductase</keyword>
<dbReference type="EMBL" id="CP162601">
    <property type="protein sequence ID" value="XDK26199.1"/>
    <property type="molecule type" value="Genomic_DNA"/>
</dbReference>
<proteinExistence type="predicted"/>
<feature type="domain" description="Cytochrome c" evidence="9">
    <location>
        <begin position="36"/>
        <end position="183"/>
    </location>
</feature>
<feature type="chain" id="PRO_5044332580" evidence="8">
    <location>
        <begin position="22"/>
        <end position="393"/>
    </location>
</feature>
<gene>
    <name evidence="10" type="ORF">AB0763_06060</name>
</gene>
<reference evidence="10" key="1">
    <citation type="submission" date="2024-07" db="EMBL/GenBank/DDBJ databases">
        <title>Genome Analysis of a Potential Novel Vibrio Species Secreting pH- and Thermo-stable Alginate Lyase and its Application in Producing Alginate Oligosaccharides.</title>
        <authorList>
            <person name="Huang H."/>
            <person name="Bao K."/>
        </authorList>
    </citation>
    <scope>NUCLEOTIDE SEQUENCE</scope>
    <source>
        <strain evidence="10">HB236076</strain>
    </source>
</reference>
<comment type="subcellular location">
    <subcellularLocation>
        <location evidence="1">Cell envelope</location>
    </subcellularLocation>
</comment>
<dbReference type="InterPro" id="IPR051395">
    <property type="entry name" value="Cytochrome_c_Peroxidase/MauG"/>
</dbReference>
<dbReference type="Pfam" id="PF03150">
    <property type="entry name" value="CCP_MauG"/>
    <property type="match status" value="1"/>
</dbReference>
<dbReference type="EC" id="1.11.1.5" evidence="10"/>
<dbReference type="RefSeq" id="WP_306101633.1">
    <property type="nucleotide sequence ID" value="NZ_CP162601.1"/>
</dbReference>
<evidence type="ECO:0000259" key="9">
    <source>
        <dbReference type="PROSITE" id="PS51007"/>
    </source>
</evidence>
<dbReference type="GO" id="GO:0009055">
    <property type="term" value="F:electron transfer activity"/>
    <property type="evidence" value="ECO:0007669"/>
    <property type="project" value="InterPro"/>
</dbReference>
<dbReference type="GO" id="GO:0020037">
    <property type="term" value="F:heme binding"/>
    <property type="evidence" value="ECO:0007669"/>
    <property type="project" value="InterPro"/>
</dbReference>
<dbReference type="GO" id="GO:0030313">
    <property type="term" value="C:cell envelope"/>
    <property type="evidence" value="ECO:0007669"/>
    <property type="project" value="UniProtKB-SubCell"/>
</dbReference>
<dbReference type="PANTHER" id="PTHR30600">
    <property type="entry name" value="CYTOCHROME C PEROXIDASE-RELATED"/>
    <property type="match status" value="1"/>
</dbReference>
<evidence type="ECO:0000256" key="3">
    <source>
        <dbReference type="ARBA" id="ARBA00022723"/>
    </source>
</evidence>
<dbReference type="InterPro" id="IPR009056">
    <property type="entry name" value="Cyt_c-like_dom"/>
</dbReference>
<evidence type="ECO:0000256" key="7">
    <source>
        <dbReference type="PROSITE-ProRule" id="PRU00433"/>
    </source>
</evidence>
<evidence type="ECO:0000256" key="8">
    <source>
        <dbReference type="SAM" id="SignalP"/>
    </source>
</evidence>
<dbReference type="InterPro" id="IPR004852">
    <property type="entry name" value="Di-haem_cyt_c_peroxidsae"/>
</dbReference>
<dbReference type="AlphaFoldDB" id="A0AB39HIZ4"/>
<dbReference type="GO" id="GO:0046872">
    <property type="term" value="F:metal ion binding"/>
    <property type="evidence" value="ECO:0007669"/>
    <property type="project" value="UniProtKB-KW"/>
</dbReference>
<dbReference type="SUPFAM" id="SSF46626">
    <property type="entry name" value="Cytochrome c"/>
    <property type="match status" value="2"/>
</dbReference>
<keyword evidence="2 7" id="KW-0349">Heme</keyword>
<evidence type="ECO:0000256" key="4">
    <source>
        <dbReference type="ARBA" id="ARBA00022729"/>
    </source>
</evidence>
<evidence type="ECO:0000256" key="5">
    <source>
        <dbReference type="ARBA" id="ARBA00023002"/>
    </source>
</evidence>
<keyword evidence="6 7" id="KW-0408">Iron</keyword>
<feature type="signal peptide" evidence="8">
    <location>
        <begin position="1"/>
        <end position="21"/>
    </location>
</feature>
<evidence type="ECO:0000256" key="6">
    <source>
        <dbReference type="ARBA" id="ARBA00023004"/>
    </source>
</evidence>
<evidence type="ECO:0000256" key="1">
    <source>
        <dbReference type="ARBA" id="ARBA00004196"/>
    </source>
</evidence>
<keyword evidence="10" id="KW-0575">Peroxidase</keyword>
<keyword evidence="3 7" id="KW-0479">Metal-binding</keyword>
<keyword evidence="4 8" id="KW-0732">Signal</keyword>
<dbReference type="PROSITE" id="PS51007">
    <property type="entry name" value="CYTC"/>
    <property type="match status" value="2"/>
</dbReference>
<dbReference type="InterPro" id="IPR036909">
    <property type="entry name" value="Cyt_c-like_dom_sf"/>
</dbReference>
<dbReference type="GO" id="GO:0004130">
    <property type="term" value="F:cytochrome-c peroxidase activity"/>
    <property type="evidence" value="ECO:0007669"/>
    <property type="project" value="UniProtKB-EC"/>
</dbReference>
<evidence type="ECO:0000256" key="2">
    <source>
        <dbReference type="ARBA" id="ARBA00022617"/>
    </source>
</evidence>
<dbReference type="PANTHER" id="PTHR30600:SF10">
    <property type="entry name" value="BLL6722 PROTEIN"/>
    <property type="match status" value="1"/>
</dbReference>
<feature type="domain" description="Cytochrome c" evidence="9">
    <location>
        <begin position="214"/>
        <end position="379"/>
    </location>
</feature>
<sequence>MLPLVGLLFCMLSLIALPVSAENTLNQDQVEIPAFSKAQLGQILFFDTNLSKNRSQSCATCHNPDHAFIDDRDSKVDGMVSQGDDLTKFGDRNTPTASYANKIPRITRSDTGVFKGGLFFDGRQRDLAGQAGEPLLNPVEMGMGSKTEVVGRLLENTFYEQAFKDVYGDAVFDDVERAYEAMTDSIAEFEKSDFFSPFDSKYDRYLRNEVEFTRLESLGEALFFSQQFTNCNRCHQLKAFPKSRGETFTNYQYHNLGVPKNERVRAMNGLGADYVDRGLLEHPRIDDPNQAGKFKVSTLRNVAVTGPYMHNGVFKDLRTVVLFYDKFNNSTRTINPETGKPWRKPEVDQNLALEEEEFKARALTDEQVDALVAFMKTLTDQRYEHLIDSKKEQ</sequence>
<accession>A0AB39HIZ4</accession>
<organism evidence="10">
    <name type="scientific">Vibrio sp. HB236076</name>
    <dbReference type="NCBI Taxonomy" id="3232307"/>
    <lineage>
        <taxon>Bacteria</taxon>
        <taxon>Pseudomonadati</taxon>
        <taxon>Pseudomonadota</taxon>
        <taxon>Gammaproteobacteria</taxon>
        <taxon>Vibrionales</taxon>
        <taxon>Vibrionaceae</taxon>
        <taxon>Vibrio</taxon>
    </lineage>
</organism>
<name>A0AB39HIZ4_9VIBR</name>